<keyword evidence="3" id="KW-1185">Reference proteome</keyword>
<proteinExistence type="predicted"/>
<evidence type="ECO:0000313" key="3">
    <source>
        <dbReference type="Proteomes" id="UP000007305"/>
    </source>
</evidence>
<evidence type="ECO:0000256" key="1">
    <source>
        <dbReference type="SAM" id="MobiDB-lite"/>
    </source>
</evidence>
<feature type="region of interest" description="Disordered" evidence="1">
    <location>
        <begin position="195"/>
        <end position="247"/>
    </location>
</feature>
<protein>
    <submittedName>
        <fullName evidence="2">Uncharacterized protein</fullName>
    </submittedName>
</protein>
<feature type="compositionally biased region" description="Basic residues" evidence="1">
    <location>
        <begin position="220"/>
        <end position="247"/>
    </location>
</feature>
<reference evidence="3" key="1">
    <citation type="journal article" date="2009" name="Science">
        <title>The B73 maize genome: complexity, diversity, and dynamics.</title>
        <authorList>
            <person name="Schnable P.S."/>
            <person name="Ware D."/>
            <person name="Fulton R.S."/>
            <person name="Stein J.C."/>
            <person name="Wei F."/>
            <person name="Pasternak S."/>
            <person name="Liang C."/>
            <person name="Zhang J."/>
            <person name="Fulton L."/>
            <person name="Graves T.A."/>
            <person name="Minx P."/>
            <person name="Reily A.D."/>
            <person name="Courtney L."/>
            <person name="Kruchowski S.S."/>
            <person name="Tomlinson C."/>
            <person name="Strong C."/>
            <person name="Delehaunty K."/>
            <person name="Fronick C."/>
            <person name="Courtney B."/>
            <person name="Rock S.M."/>
            <person name="Belter E."/>
            <person name="Du F."/>
            <person name="Kim K."/>
            <person name="Abbott R.M."/>
            <person name="Cotton M."/>
            <person name="Levy A."/>
            <person name="Marchetto P."/>
            <person name="Ochoa K."/>
            <person name="Jackson S.M."/>
            <person name="Gillam B."/>
            <person name="Chen W."/>
            <person name="Yan L."/>
            <person name="Higginbotham J."/>
            <person name="Cardenas M."/>
            <person name="Waligorski J."/>
            <person name="Applebaum E."/>
            <person name="Phelps L."/>
            <person name="Falcone J."/>
            <person name="Kanchi K."/>
            <person name="Thane T."/>
            <person name="Scimone A."/>
            <person name="Thane N."/>
            <person name="Henke J."/>
            <person name="Wang T."/>
            <person name="Ruppert J."/>
            <person name="Shah N."/>
            <person name="Rotter K."/>
            <person name="Hodges J."/>
            <person name="Ingenthron E."/>
            <person name="Cordes M."/>
            <person name="Kohlberg S."/>
            <person name="Sgro J."/>
            <person name="Delgado B."/>
            <person name="Mead K."/>
            <person name="Chinwalla A."/>
            <person name="Leonard S."/>
            <person name="Crouse K."/>
            <person name="Collura K."/>
            <person name="Kudrna D."/>
            <person name="Currie J."/>
            <person name="He R."/>
            <person name="Angelova A."/>
            <person name="Rajasekar S."/>
            <person name="Mueller T."/>
            <person name="Lomeli R."/>
            <person name="Scara G."/>
            <person name="Ko A."/>
            <person name="Delaney K."/>
            <person name="Wissotski M."/>
            <person name="Lopez G."/>
            <person name="Campos D."/>
            <person name="Braidotti M."/>
            <person name="Ashley E."/>
            <person name="Golser W."/>
            <person name="Kim H."/>
            <person name="Lee S."/>
            <person name="Lin J."/>
            <person name="Dujmic Z."/>
            <person name="Kim W."/>
            <person name="Talag J."/>
            <person name="Zuccolo A."/>
            <person name="Fan C."/>
            <person name="Sebastian A."/>
            <person name="Kramer M."/>
            <person name="Spiegel L."/>
            <person name="Nascimento L."/>
            <person name="Zutavern T."/>
            <person name="Miller B."/>
            <person name="Ambroise C."/>
            <person name="Muller S."/>
            <person name="Spooner W."/>
            <person name="Narechania A."/>
            <person name="Ren L."/>
            <person name="Wei S."/>
            <person name="Kumari S."/>
            <person name="Faga B."/>
            <person name="Levy M.J."/>
            <person name="McMahan L."/>
            <person name="Van Buren P."/>
            <person name="Vaughn M.W."/>
            <person name="Ying K."/>
            <person name="Yeh C.-T."/>
            <person name="Emrich S.J."/>
            <person name="Jia Y."/>
            <person name="Kalyanaraman A."/>
            <person name="Hsia A.-P."/>
            <person name="Barbazuk W.B."/>
            <person name="Baucom R.S."/>
            <person name="Brutnell T.P."/>
            <person name="Carpita N.C."/>
            <person name="Chaparro C."/>
            <person name="Chia J.-M."/>
            <person name="Deragon J.-M."/>
            <person name="Estill J.C."/>
            <person name="Fu Y."/>
            <person name="Jeddeloh J.A."/>
            <person name="Han Y."/>
            <person name="Lee H."/>
            <person name="Li P."/>
            <person name="Lisch D.R."/>
            <person name="Liu S."/>
            <person name="Liu Z."/>
            <person name="Nagel D.H."/>
            <person name="McCann M.C."/>
            <person name="SanMiguel P."/>
            <person name="Myers A.M."/>
            <person name="Nettleton D."/>
            <person name="Nguyen J."/>
            <person name="Penning B.W."/>
            <person name="Ponnala L."/>
            <person name="Schneider K.L."/>
            <person name="Schwartz D.C."/>
            <person name="Sharma A."/>
            <person name="Soderlund C."/>
            <person name="Springer N.M."/>
            <person name="Sun Q."/>
            <person name="Wang H."/>
            <person name="Waterman M."/>
            <person name="Westerman R."/>
            <person name="Wolfgruber T.K."/>
            <person name="Yang L."/>
            <person name="Yu Y."/>
            <person name="Zhang L."/>
            <person name="Zhou S."/>
            <person name="Zhu Q."/>
            <person name="Bennetzen J.L."/>
            <person name="Dawe R.K."/>
            <person name="Jiang J."/>
            <person name="Jiang N."/>
            <person name="Presting G.G."/>
            <person name="Wessler S.R."/>
            <person name="Aluru S."/>
            <person name="Martienssen R.A."/>
            <person name="Clifton S.W."/>
            <person name="McCombie W.R."/>
            <person name="Wing R.A."/>
            <person name="Wilson R.K."/>
        </authorList>
    </citation>
    <scope>NUCLEOTIDE SEQUENCE [LARGE SCALE GENOMIC DNA]</scope>
    <source>
        <strain evidence="3">cv. B73</strain>
    </source>
</reference>
<dbReference type="InParanoid" id="A0A804PF44"/>
<dbReference type="EnsemblPlants" id="Zm00001eb233810_T001">
    <property type="protein sequence ID" value="Zm00001eb233810_P001"/>
    <property type="gene ID" value="Zm00001eb233810"/>
</dbReference>
<dbReference type="AlphaFoldDB" id="A0A804PF44"/>
<dbReference type="Proteomes" id="UP000007305">
    <property type="component" value="Chromosome 5"/>
</dbReference>
<accession>A0A804PF44</accession>
<feature type="compositionally biased region" description="Basic and acidic residues" evidence="1">
    <location>
        <begin position="202"/>
        <end position="219"/>
    </location>
</feature>
<name>A0A804PF44_MAIZE</name>
<organism evidence="2 3">
    <name type="scientific">Zea mays</name>
    <name type="common">Maize</name>
    <dbReference type="NCBI Taxonomy" id="4577"/>
    <lineage>
        <taxon>Eukaryota</taxon>
        <taxon>Viridiplantae</taxon>
        <taxon>Streptophyta</taxon>
        <taxon>Embryophyta</taxon>
        <taxon>Tracheophyta</taxon>
        <taxon>Spermatophyta</taxon>
        <taxon>Magnoliopsida</taxon>
        <taxon>Liliopsida</taxon>
        <taxon>Poales</taxon>
        <taxon>Poaceae</taxon>
        <taxon>PACMAD clade</taxon>
        <taxon>Panicoideae</taxon>
        <taxon>Andropogonodae</taxon>
        <taxon>Andropogoneae</taxon>
        <taxon>Tripsacinae</taxon>
        <taxon>Zea</taxon>
    </lineage>
</organism>
<dbReference type="Gramene" id="Zm00001eb233810_T001">
    <property type="protein sequence ID" value="Zm00001eb233810_P001"/>
    <property type="gene ID" value="Zm00001eb233810"/>
</dbReference>
<reference evidence="2" key="3">
    <citation type="submission" date="2021-05" db="UniProtKB">
        <authorList>
            <consortium name="EnsemblPlants"/>
        </authorList>
    </citation>
    <scope>IDENTIFICATION</scope>
    <source>
        <strain evidence="2">cv. B73</strain>
    </source>
</reference>
<reference evidence="2" key="2">
    <citation type="submission" date="2019-07" db="EMBL/GenBank/DDBJ databases">
        <authorList>
            <person name="Seetharam A."/>
            <person name="Woodhouse M."/>
            <person name="Cannon E."/>
        </authorList>
    </citation>
    <scope>NUCLEOTIDE SEQUENCE [LARGE SCALE GENOMIC DNA]</scope>
    <source>
        <strain evidence="2">cv. B73</strain>
    </source>
</reference>
<sequence length="349" mass="39107">MYARGSTRAAACLLFFPSQNQVGVRCRSWWLDRRPITCGLRRTERRHTHSHAKKKELSSLTDYSYRATTCTTLLGPPRLALAVGRASRPRPRPALHAPRLVAVLGVARAGVHADADATGAVRAPARRRWRGEERRPLVAGHDDHRVLPPTLPGALAGRCGLSVAGPGLRARAGAGLAFRVVVVVRLLAAAGQLPVGAGQGEQRQRDEPQHGRQRAEEVRHRRLPRRRHRARRPRRRRRGAVAHARRARHAHAHRVLRACWPHVVSVVFQRMPLPATTPGSVAVCLPRLRFSRLELELGQNTTEQNRDEGDGTVLVRLVVNGNKWHQPPVWMIYELRQCLTARTLLSRYL</sequence>
<evidence type="ECO:0000313" key="2">
    <source>
        <dbReference type="EnsemblPlants" id="Zm00001eb233810_P001"/>
    </source>
</evidence>